<proteinExistence type="predicted"/>
<name>A0A0B4D2G9_9CAUL</name>
<organism evidence="1 2">
    <name type="scientific">Brevundimonas nasdae</name>
    <dbReference type="NCBI Taxonomy" id="172043"/>
    <lineage>
        <taxon>Bacteria</taxon>
        <taxon>Pseudomonadati</taxon>
        <taxon>Pseudomonadota</taxon>
        <taxon>Alphaproteobacteria</taxon>
        <taxon>Caulobacterales</taxon>
        <taxon>Caulobacteraceae</taxon>
        <taxon>Brevundimonas</taxon>
    </lineage>
</organism>
<dbReference type="Gene3D" id="3.30.530.20">
    <property type="match status" value="1"/>
</dbReference>
<protein>
    <submittedName>
        <fullName evidence="1">Polyketide cyclase</fullName>
    </submittedName>
</protein>
<dbReference type="SUPFAM" id="SSF55961">
    <property type="entry name" value="Bet v1-like"/>
    <property type="match status" value="1"/>
</dbReference>
<dbReference type="Pfam" id="PF10604">
    <property type="entry name" value="Polyketide_cyc2"/>
    <property type="match status" value="1"/>
</dbReference>
<dbReference type="RefSeq" id="WP_039243990.1">
    <property type="nucleotide sequence ID" value="NZ_JWSY01000003.1"/>
</dbReference>
<dbReference type="STRING" id="172043.RM53_02025"/>
<evidence type="ECO:0000313" key="2">
    <source>
        <dbReference type="Proteomes" id="UP000031166"/>
    </source>
</evidence>
<gene>
    <name evidence="1" type="ORF">RM53_02025</name>
</gene>
<dbReference type="InterPro" id="IPR019587">
    <property type="entry name" value="Polyketide_cyclase/dehydratase"/>
</dbReference>
<dbReference type="Proteomes" id="UP000031166">
    <property type="component" value="Unassembled WGS sequence"/>
</dbReference>
<dbReference type="AlphaFoldDB" id="A0A0B4D2G9"/>
<evidence type="ECO:0000313" key="1">
    <source>
        <dbReference type="EMBL" id="KIC60881.1"/>
    </source>
</evidence>
<reference evidence="1 2" key="1">
    <citation type="submission" date="2014-12" db="EMBL/GenBank/DDBJ databases">
        <title>Genome sequencing of Brevundimonas nasdae TPW30.</title>
        <authorList>
            <person name="Tan P.W."/>
            <person name="Chan K.-G."/>
        </authorList>
    </citation>
    <scope>NUCLEOTIDE SEQUENCE [LARGE SCALE GENOMIC DNA]</scope>
    <source>
        <strain evidence="1 2">TPW30</strain>
    </source>
</reference>
<comment type="caution">
    <text evidence="1">The sequence shown here is derived from an EMBL/GenBank/DDBJ whole genome shotgun (WGS) entry which is preliminary data.</text>
</comment>
<sequence length="146" mass="16146">MDDTRIEKRVGVQATSDRIWDLVADLSGWSAWNPIDRDVSGAIAYGGRLSMTEAWPDMAERQAAAQVVEWQPRARLVWAERRGFLFQSLRYIQIEELAPGNCIVAIGIRFSGIRGELFHDKHRPAIKAAFESAAHGLKAAAEAAAA</sequence>
<dbReference type="InterPro" id="IPR023393">
    <property type="entry name" value="START-like_dom_sf"/>
</dbReference>
<dbReference type="EMBL" id="JWSY01000003">
    <property type="protein sequence ID" value="KIC60881.1"/>
    <property type="molecule type" value="Genomic_DNA"/>
</dbReference>
<accession>A0A0B4D2G9</accession>
<dbReference type="CDD" id="cd07822">
    <property type="entry name" value="SRPBCC_4"/>
    <property type="match status" value="1"/>
</dbReference>